<feature type="compositionally biased region" description="Polar residues" evidence="1">
    <location>
        <begin position="62"/>
        <end position="73"/>
    </location>
</feature>
<gene>
    <name evidence="2" type="ORF">TTAC_LOCUS10751</name>
</gene>
<dbReference type="AlphaFoldDB" id="A0A0R3XB41"/>
<organism evidence="4">
    <name type="scientific">Hydatigena taeniaeformis</name>
    <name type="common">Feline tapeworm</name>
    <name type="synonym">Taenia taeniaeformis</name>
    <dbReference type="NCBI Taxonomy" id="6205"/>
    <lineage>
        <taxon>Eukaryota</taxon>
        <taxon>Metazoa</taxon>
        <taxon>Spiralia</taxon>
        <taxon>Lophotrochozoa</taxon>
        <taxon>Platyhelminthes</taxon>
        <taxon>Cestoda</taxon>
        <taxon>Eucestoda</taxon>
        <taxon>Cyclophyllidea</taxon>
        <taxon>Taeniidae</taxon>
        <taxon>Hydatigera</taxon>
    </lineage>
</organism>
<reference evidence="4" key="1">
    <citation type="submission" date="2017-02" db="UniProtKB">
        <authorList>
            <consortium name="WormBaseParasite"/>
        </authorList>
    </citation>
    <scope>IDENTIFICATION</scope>
</reference>
<dbReference type="EMBL" id="UYWX01022187">
    <property type="protein sequence ID" value="VDM35731.1"/>
    <property type="molecule type" value="Genomic_DNA"/>
</dbReference>
<evidence type="ECO:0000313" key="4">
    <source>
        <dbReference type="WBParaSite" id="TTAC_0001076801-mRNA-1"/>
    </source>
</evidence>
<accession>A0A0R3XB41</accession>
<feature type="region of interest" description="Disordered" evidence="1">
    <location>
        <begin position="41"/>
        <end position="76"/>
    </location>
</feature>
<evidence type="ECO:0000313" key="2">
    <source>
        <dbReference type="EMBL" id="VDM35731.1"/>
    </source>
</evidence>
<dbReference type="Proteomes" id="UP000274429">
    <property type="component" value="Unassembled WGS sequence"/>
</dbReference>
<proteinExistence type="predicted"/>
<feature type="compositionally biased region" description="Acidic residues" evidence="1">
    <location>
        <begin position="43"/>
        <end position="52"/>
    </location>
</feature>
<name>A0A0R3XB41_HYDTA</name>
<evidence type="ECO:0000256" key="1">
    <source>
        <dbReference type="SAM" id="MobiDB-lite"/>
    </source>
</evidence>
<evidence type="ECO:0000313" key="3">
    <source>
        <dbReference type="Proteomes" id="UP000274429"/>
    </source>
</evidence>
<reference evidence="2 3" key="2">
    <citation type="submission" date="2018-11" db="EMBL/GenBank/DDBJ databases">
        <authorList>
            <consortium name="Pathogen Informatics"/>
        </authorList>
    </citation>
    <scope>NUCLEOTIDE SEQUENCE [LARGE SCALE GENOMIC DNA]</scope>
</reference>
<keyword evidence="3" id="KW-1185">Reference proteome</keyword>
<protein>
    <submittedName>
        <fullName evidence="2 4">Uncharacterized protein</fullName>
    </submittedName>
</protein>
<dbReference type="WBParaSite" id="TTAC_0001076801-mRNA-1">
    <property type="protein sequence ID" value="TTAC_0001076801-mRNA-1"/>
    <property type="gene ID" value="TTAC_0001076801"/>
</dbReference>
<sequence>MGSAQRTRPFLRPYLHRCGDAVVDGDLAEKVQVDLFQMPGSMMDEEEEEEKKDEEGGLFHANRNSAQSNTSVGVSLPTPCLNNLISSTMVDARGPHTV</sequence>